<evidence type="ECO:0000256" key="2">
    <source>
        <dbReference type="SAM" id="MobiDB-lite"/>
    </source>
</evidence>
<dbReference type="EMBL" id="JACMSC010000009">
    <property type="protein sequence ID" value="KAG6506804.1"/>
    <property type="molecule type" value="Genomic_DNA"/>
</dbReference>
<dbReference type="InterPro" id="IPR011006">
    <property type="entry name" value="CheY-like_superfamily"/>
</dbReference>
<evidence type="ECO:0000313" key="3">
    <source>
        <dbReference type="EMBL" id="KAG6506804.1"/>
    </source>
</evidence>
<feature type="compositionally biased region" description="Polar residues" evidence="2">
    <location>
        <begin position="154"/>
        <end position="164"/>
    </location>
</feature>
<dbReference type="AlphaFoldDB" id="A0A8J5GFV0"/>
<organism evidence="3 4">
    <name type="scientific">Zingiber officinale</name>
    <name type="common">Ginger</name>
    <name type="synonym">Amomum zingiber</name>
    <dbReference type="NCBI Taxonomy" id="94328"/>
    <lineage>
        <taxon>Eukaryota</taxon>
        <taxon>Viridiplantae</taxon>
        <taxon>Streptophyta</taxon>
        <taxon>Embryophyta</taxon>
        <taxon>Tracheophyta</taxon>
        <taxon>Spermatophyta</taxon>
        <taxon>Magnoliopsida</taxon>
        <taxon>Liliopsida</taxon>
        <taxon>Zingiberales</taxon>
        <taxon>Zingiberaceae</taxon>
        <taxon>Zingiber</taxon>
    </lineage>
</organism>
<feature type="region of interest" description="Disordered" evidence="2">
    <location>
        <begin position="94"/>
        <end position="198"/>
    </location>
</feature>
<dbReference type="PANTHER" id="PTHR43874:SF205">
    <property type="entry name" value="TWO-COMPONENT RESPONSE REGULATOR ORR23"/>
    <property type="match status" value="1"/>
</dbReference>
<dbReference type="Gene3D" id="3.40.50.2300">
    <property type="match status" value="1"/>
</dbReference>
<sequence>MVRRGESDGRRRLLTAGQRRAQGGCHKMISRMKDAPYDWDYIYNIYIGLSPLPASVLCLHGDEQRTAGVPANGGWSELHLVDGLFKRWRGGLGHGASLQRRSPSPVASLPPPRAEDPAPSPPPPPPAPKPPLPPPPPAPQPPPRTSLPQPRTPNSIPTTSNVVSSDILRPPFGDLSPAASSDLRALQPLRRPPTAPSSDLRNIQCIADLPPAAITSSASLQTVMVVAKVLFDGCCSGIVQCKIVSLHFRRLTVINWLDAVLSVNGETKTVMKGITHGACDYLLKPVRIEELKNIWQHVVRRINAGGLNMNSSPNCNEKFIRKRKDQNDEGDDNSEENIQETDDTTIQKSQGCLVY</sequence>
<dbReference type="SUPFAM" id="SSF52172">
    <property type="entry name" value="CheY-like"/>
    <property type="match status" value="1"/>
</dbReference>
<dbReference type="PANTHER" id="PTHR43874">
    <property type="entry name" value="TWO-COMPONENT RESPONSE REGULATOR"/>
    <property type="match status" value="1"/>
</dbReference>
<name>A0A8J5GFV0_ZINOF</name>
<proteinExistence type="predicted"/>
<gene>
    <name evidence="3" type="ORF">ZIOFF_032134</name>
</gene>
<dbReference type="Proteomes" id="UP000734854">
    <property type="component" value="Unassembled WGS sequence"/>
</dbReference>
<feature type="region of interest" description="Disordered" evidence="2">
    <location>
        <begin position="324"/>
        <end position="343"/>
    </location>
</feature>
<feature type="compositionally biased region" description="Pro residues" evidence="2">
    <location>
        <begin position="108"/>
        <end position="145"/>
    </location>
</feature>
<keyword evidence="4" id="KW-1185">Reference proteome</keyword>
<protein>
    <recommendedName>
        <fullName evidence="5">Response regulatory domain-containing protein</fullName>
    </recommendedName>
</protein>
<keyword evidence="1" id="KW-0902">Two-component regulatory system</keyword>
<evidence type="ECO:0000313" key="4">
    <source>
        <dbReference type="Proteomes" id="UP000734854"/>
    </source>
</evidence>
<evidence type="ECO:0000256" key="1">
    <source>
        <dbReference type="ARBA" id="ARBA00023012"/>
    </source>
</evidence>
<accession>A0A8J5GFV0</accession>
<reference evidence="3 4" key="1">
    <citation type="submission" date="2020-08" db="EMBL/GenBank/DDBJ databases">
        <title>Plant Genome Project.</title>
        <authorList>
            <person name="Zhang R.-G."/>
        </authorList>
    </citation>
    <scope>NUCLEOTIDE SEQUENCE [LARGE SCALE GENOMIC DNA]</scope>
    <source>
        <tissue evidence="3">Rhizome</tissue>
    </source>
</reference>
<feature type="compositionally biased region" description="Acidic residues" evidence="2">
    <location>
        <begin position="328"/>
        <end position="343"/>
    </location>
</feature>
<comment type="caution">
    <text evidence="3">The sequence shown here is derived from an EMBL/GenBank/DDBJ whole genome shotgun (WGS) entry which is preliminary data.</text>
</comment>
<dbReference type="InterPro" id="IPR045279">
    <property type="entry name" value="ARR-like"/>
</dbReference>
<dbReference type="GO" id="GO:0009736">
    <property type="term" value="P:cytokinin-activated signaling pathway"/>
    <property type="evidence" value="ECO:0007669"/>
    <property type="project" value="InterPro"/>
</dbReference>
<dbReference type="GO" id="GO:0000160">
    <property type="term" value="P:phosphorelay signal transduction system"/>
    <property type="evidence" value="ECO:0007669"/>
    <property type="project" value="UniProtKB-KW"/>
</dbReference>
<evidence type="ECO:0008006" key="5">
    <source>
        <dbReference type="Google" id="ProtNLM"/>
    </source>
</evidence>